<name>A0A4Y9TEB1_PSEFL</name>
<organism evidence="1 2">
    <name type="scientific">Pseudomonas fluorescens</name>
    <dbReference type="NCBI Taxonomy" id="294"/>
    <lineage>
        <taxon>Bacteria</taxon>
        <taxon>Pseudomonadati</taxon>
        <taxon>Pseudomonadota</taxon>
        <taxon>Gammaproteobacteria</taxon>
        <taxon>Pseudomonadales</taxon>
        <taxon>Pseudomonadaceae</taxon>
        <taxon>Pseudomonas</taxon>
    </lineage>
</organism>
<dbReference type="EMBL" id="SPVI01000009">
    <property type="protein sequence ID" value="TFW42421.1"/>
    <property type="molecule type" value="Genomic_DNA"/>
</dbReference>
<dbReference type="Proteomes" id="UP000297322">
    <property type="component" value="Unassembled WGS sequence"/>
</dbReference>
<sequence>METAIADFVRTSSAFLIRHAISRLPPLIVVDAIANADGLVPLSVAAKDLRIRIPALPQPGPPVSRPISIRVYAQLPPPGEYQVFSYTVLPAYPVGDIEVVVPRRFVGNEGEYWLTYTVDDGDNVLRATTSTLLRVHKTPPFGYLSITPPRPLLPANLATPLITDEYLANNDPVWFRIPEHEQINDKKNVRAVFYYGNTNIHLAVPYTPPVTLSDVPAERMIPVPAAIIRARGNGTQQLTYRLIDQGGNRARDSLSLEVTVAIRVTPSNIAMPRIPLAIAPDNTVTQWDINQSGQPGVDVWLDNASLQIGDTVAVTLAGTVVTASLTYAGQPLPLPFTVSTGQILATLPGAANTDTSAQVGFRVTSRGVAFNGPVRTLTFNLSALMTLAPPVVQNLNADGNLNCNSALPLGATYSNRFIQVSIPASTLLIAGRSLTVTCALSRQDDGSNVIVPAVTVSVVLSADAPTRGLIVDVPYSTTMGVIGRGVMYVSYSTLNSANQQIRSTPVPVRVRGVLPGNVYCDGTPFIPTP</sequence>
<comment type="caution">
    <text evidence="1">The sequence shown here is derived from an EMBL/GenBank/DDBJ whole genome shotgun (WGS) entry which is preliminary data.</text>
</comment>
<evidence type="ECO:0000313" key="2">
    <source>
        <dbReference type="Proteomes" id="UP000297322"/>
    </source>
</evidence>
<evidence type="ECO:0000313" key="1">
    <source>
        <dbReference type="EMBL" id="TFW42421.1"/>
    </source>
</evidence>
<accession>A0A4Y9TEB1</accession>
<dbReference type="AlphaFoldDB" id="A0A4Y9TEB1"/>
<protein>
    <submittedName>
        <fullName evidence="1">Uncharacterized protein</fullName>
    </submittedName>
</protein>
<reference evidence="1 2" key="1">
    <citation type="submission" date="2019-03" db="EMBL/GenBank/DDBJ databases">
        <title>Biocontrol and xenobiotic degradation properties of endophytic Pseudomonas fluorescens strain BRZ63.</title>
        <authorList>
            <person name="Chlebek D.A."/>
            <person name="Pinski A."/>
            <person name="Zur J.P."/>
            <person name="Michalska J."/>
            <person name="Hupert-Kocurek K.T."/>
        </authorList>
    </citation>
    <scope>NUCLEOTIDE SEQUENCE [LARGE SCALE GENOMIC DNA]</scope>
    <source>
        <strain evidence="1 2">BRZ63</strain>
    </source>
</reference>
<gene>
    <name evidence="1" type="ORF">E4T65_16370</name>
</gene>
<dbReference type="RefSeq" id="WP_065879371.1">
    <property type="nucleotide sequence ID" value="NZ_SPVI01000009.1"/>
</dbReference>
<proteinExistence type="predicted"/>